<evidence type="ECO:0000313" key="3">
    <source>
        <dbReference type="Proteomes" id="UP000276834"/>
    </source>
</evidence>
<evidence type="ECO:0000256" key="1">
    <source>
        <dbReference type="SAM" id="MobiDB-lite"/>
    </source>
</evidence>
<keyword evidence="3" id="KW-1185">Reference proteome</keyword>
<comment type="caution">
    <text evidence="2">The sequence shown here is derived from an EMBL/GenBank/DDBJ whole genome shotgun (WGS) entry which is preliminary data.</text>
</comment>
<feature type="region of interest" description="Disordered" evidence="1">
    <location>
        <begin position="65"/>
        <end position="111"/>
    </location>
</feature>
<reference evidence="2 3" key="1">
    <citation type="journal article" date="2018" name="Proc. R. Soc. B">
        <title>A non-coding region near Follistatin controls head colour polymorphism in the Gouldian finch.</title>
        <authorList>
            <person name="Toomey M.B."/>
            <person name="Marques C.I."/>
            <person name="Andrade P."/>
            <person name="Araujo P.M."/>
            <person name="Sabatino S."/>
            <person name="Gazda M.A."/>
            <person name="Afonso S."/>
            <person name="Lopes R.J."/>
            <person name="Corbo J.C."/>
            <person name="Carneiro M."/>
        </authorList>
    </citation>
    <scope>NUCLEOTIDE SEQUENCE [LARGE SCALE GENOMIC DNA]</scope>
    <source>
        <strain evidence="2">Red01</strain>
        <tissue evidence="2">Muscle</tissue>
    </source>
</reference>
<evidence type="ECO:0000313" key="2">
    <source>
        <dbReference type="EMBL" id="RLV91757.1"/>
    </source>
</evidence>
<dbReference type="OrthoDB" id="410721at2759"/>
<organism evidence="2 3">
    <name type="scientific">Chloebia gouldiae</name>
    <name type="common">Gouldian finch</name>
    <name type="synonym">Erythrura gouldiae</name>
    <dbReference type="NCBI Taxonomy" id="44316"/>
    <lineage>
        <taxon>Eukaryota</taxon>
        <taxon>Metazoa</taxon>
        <taxon>Chordata</taxon>
        <taxon>Craniata</taxon>
        <taxon>Vertebrata</taxon>
        <taxon>Euteleostomi</taxon>
        <taxon>Archelosauria</taxon>
        <taxon>Archosauria</taxon>
        <taxon>Dinosauria</taxon>
        <taxon>Saurischia</taxon>
        <taxon>Theropoda</taxon>
        <taxon>Coelurosauria</taxon>
        <taxon>Aves</taxon>
        <taxon>Neognathae</taxon>
        <taxon>Neoaves</taxon>
        <taxon>Telluraves</taxon>
        <taxon>Australaves</taxon>
        <taxon>Passeriformes</taxon>
        <taxon>Passeroidea</taxon>
        <taxon>Passeridae</taxon>
        <taxon>Chloebia</taxon>
    </lineage>
</organism>
<dbReference type="EMBL" id="QUSF01000107">
    <property type="protein sequence ID" value="RLV91757.1"/>
    <property type="molecule type" value="Genomic_DNA"/>
</dbReference>
<proteinExistence type="predicted"/>
<gene>
    <name evidence="2" type="ORF">DV515_00014031</name>
</gene>
<accession>A0A3L8RZJ9</accession>
<dbReference type="AlphaFoldDB" id="A0A3L8RZJ9"/>
<protein>
    <submittedName>
        <fullName evidence="2">Uncharacterized protein</fullName>
    </submittedName>
</protein>
<dbReference type="Proteomes" id="UP000276834">
    <property type="component" value="Unassembled WGS sequence"/>
</dbReference>
<sequence length="111" mass="11377">MAAALSAMGLGALGGSGGLWGTLGVPVQGGELWVWLCLTEVFPAAAEAEAEDRYRSSVRGASLCRGSLRTPRPEEGAAGSDTVEVPVRLIPGERQAGDGTSLPETPNPKMV</sequence>
<name>A0A3L8RZJ9_CHLGU</name>